<organism evidence="1 2">
    <name type="scientific">Candidatus Onthovivens merdipullorum</name>
    <dbReference type="NCBI Taxonomy" id="2840889"/>
    <lineage>
        <taxon>Bacteria</taxon>
        <taxon>Bacillati</taxon>
        <taxon>Bacillota</taxon>
        <taxon>Bacilli</taxon>
        <taxon>Bacillales</taxon>
        <taxon>Candidatus Onthovivens</taxon>
    </lineage>
</organism>
<comment type="caution">
    <text evidence="1">The sequence shown here is derived from an EMBL/GenBank/DDBJ whole genome shotgun (WGS) entry which is preliminary data.</text>
</comment>
<reference evidence="1" key="2">
    <citation type="journal article" date="2021" name="PeerJ">
        <title>Extensive microbial diversity within the chicken gut microbiome revealed by metagenomics and culture.</title>
        <authorList>
            <person name="Gilroy R."/>
            <person name="Ravi A."/>
            <person name="Getino M."/>
            <person name="Pursley I."/>
            <person name="Horton D.L."/>
            <person name="Alikhan N.F."/>
            <person name="Baker D."/>
            <person name="Gharbi K."/>
            <person name="Hall N."/>
            <person name="Watson M."/>
            <person name="Adriaenssens E.M."/>
            <person name="Foster-Nyarko E."/>
            <person name="Jarju S."/>
            <person name="Secka A."/>
            <person name="Antonio M."/>
            <person name="Oren A."/>
            <person name="Chaudhuri R.R."/>
            <person name="La Ragione R."/>
            <person name="Hildebrand F."/>
            <person name="Pallen M.J."/>
        </authorList>
    </citation>
    <scope>NUCLEOTIDE SEQUENCE</scope>
    <source>
        <strain evidence="1">11159</strain>
    </source>
</reference>
<evidence type="ECO:0000313" key="2">
    <source>
        <dbReference type="Proteomes" id="UP000823613"/>
    </source>
</evidence>
<gene>
    <name evidence="1" type="ORF">IAC58_05475</name>
</gene>
<dbReference type="EMBL" id="JADIMY010000111">
    <property type="protein sequence ID" value="MBO8427972.1"/>
    <property type="molecule type" value="Genomic_DNA"/>
</dbReference>
<name>A0A9D9GXK5_9BACL</name>
<proteinExistence type="predicted"/>
<sequence>MFRRTLRKAFIPIGTIEEVSMYPLDFEEFLYAYGGGESVIEYLRDCYINRISPDESTHDLVLKRLKEYLICGGLPQAVDAYINQKIRY</sequence>
<dbReference type="AlphaFoldDB" id="A0A9D9GXK5"/>
<accession>A0A9D9GXK5</accession>
<dbReference type="Proteomes" id="UP000823613">
    <property type="component" value="Unassembled WGS sequence"/>
</dbReference>
<protein>
    <submittedName>
        <fullName evidence="1">Uncharacterized protein</fullName>
    </submittedName>
</protein>
<reference evidence="1" key="1">
    <citation type="submission" date="2020-10" db="EMBL/GenBank/DDBJ databases">
        <authorList>
            <person name="Gilroy R."/>
        </authorList>
    </citation>
    <scope>NUCLEOTIDE SEQUENCE</scope>
    <source>
        <strain evidence="1">11159</strain>
    </source>
</reference>
<evidence type="ECO:0000313" key="1">
    <source>
        <dbReference type="EMBL" id="MBO8427972.1"/>
    </source>
</evidence>